<reference evidence="2" key="2">
    <citation type="submission" date="2016-10" db="EMBL/GenBank/DDBJ databases">
        <authorList>
            <person name="de Groot N.N."/>
        </authorList>
    </citation>
    <scope>NUCLEOTIDE SEQUENCE [LARGE SCALE GENOMIC DNA]</scope>
    <source>
        <strain evidence="2">ATCC 20501</strain>
    </source>
</reference>
<protein>
    <submittedName>
        <fullName evidence="2">Uncharacterized protein</fullName>
    </submittedName>
</protein>
<dbReference type="SMR" id="A0A1H6CXY7"/>
<evidence type="ECO:0000313" key="2">
    <source>
        <dbReference type="EMBL" id="SEG78029.1"/>
    </source>
</evidence>
<dbReference type="EMBL" id="FOME01000002">
    <property type="protein sequence ID" value="SFD04278.1"/>
    <property type="molecule type" value="Genomic_DNA"/>
</dbReference>
<dbReference type="AlphaFoldDB" id="A0A1H6CXY7"/>
<sequence>MSRASNQEAFAVPDNSAPATTSGASRLDAATTYAPRDHARTQIRDYLAQLIGVVEQHPEPGMARDESLWRLAELVEELSRDPLSPRRVQSRWLRLVPLLREVRPDIPIPALTDLLDRALGTA</sequence>
<reference evidence="4 5" key="1">
    <citation type="submission" date="2016-10" db="EMBL/GenBank/DDBJ databases">
        <authorList>
            <person name="Varghese N."/>
            <person name="Submissions S."/>
        </authorList>
    </citation>
    <scope>NUCLEOTIDE SEQUENCE [LARGE SCALE GENOMIC DNA]</scope>
    <source>
        <strain evidence="5">ATCC 20501</strain>
        <strain evidence="3 4">CGMCC 4.3529</strain>
    </source>
</reference>
<dbReference type="EMBL" id="FNVB01000005">
    <property type="protein sequence ID" value="SEG78029.1"/>
    <property type="molecule type" value="Genomic_DNA"/>
</dbReference>
<evidence type="ECO:0000313" key="5">
    <source>
        <dbReference type="Proteomes" id="UP000236729"/>
    </source>
</evidence>
<keyword evidence="4" id="KW-1185">Reference proteome</keyword>
<feature type="region of interest" description="Disordered" evidence="1">
    <location>
        <begin position="1"/>
        <end position="36"/>
    </location>
</feature>
<gene>
    <name evidence="2" type="ORF">SAMN02982929_03708</name>
    <name evidence="3" type="ORF">SAMN05216506_102303</name>
</gene>
<evidence type="ECO:0000313" key="4">
    <source>
        <dbReference type="Proteomes" id="UP000199690"/>
    </source>
</evidence>
<proteinExistence type="predicted"/>
<name>A0A1H6CXY7_9PSEU</name>
<accession>A0A1H6CXY7</accession>
<dbReference type="Proteomes" id="UP000199690">
    <property type="component" value="Unassembled WGS sequence"/>
</dbReference>
<evidence type="ECO:0000313" key="3">
    <source>
        <dbReference type="EMBL" id="SFD04278.1"/>
    </source>
</evidence>
<dbReference type="RefSeq" id="WP_235863289.1">
    <property type="nucleotide sequence ID" value="NZ_FNVB01000005.1"/>
</dbReference>
<dbReference type="Proteomes" id="UP000236729">
    <property type="component" value="Unassembled WGS sequence"/>
</dbReference>
<evidence type="ECO:0000256" key="1">
    <source>
        <dbReference type="SAM" id="MobiDB-lite"/>
    </source>
</evidence>
<organism evidence="2 5">
    <name type="scientific">Saccharopolyspora kobensis</name>
    <dbReference type="NCBI Taxonomy" id="146035"/>
    <lineage>
        <taxon>Bacteria</taxon>
        <taxon>Bacillati</taxon>
        <taxon>Actinomycetota</taxon>
        <taxon>Actinomycetes</taxon>
        <taxon>Pseudonocardiales</taxon>
        <taxon>Pseudonocardiaceae</taxon>
        <taxon>Saccharopolyspora</taxon>
    </lineage>
</organism>
<accession>A0A1I1P9E1</accession>